<keyword evidence="6" id="KW-0902">Two-component regulatory system</keyword>
<evidence type="ECO:0000256" key="3">
    <source>
        <dbReference type="ARBA" id="ARBA00022553"/>
    </source>
</evidence>
<keyword evidence="7" id="KW-0472">Membrane</keyword>
<keyword evidence="7" id="KW-1133">Transmembrane helix</keyword>
<comment type="caution">
    <text evidence="9">The sequence shown here is derived from an EMBL/GenBank/DDBJ whole genome shotgun (WGS) entry which is preliminary data.</text>
</comment>
<evidence type="ECO:0000256" key="5">
    <source>
        <dbReference type="ARBA" id="ARBA00022777"/>
    </source>
</evidence>
<evidence type="ECO:0000256" key="7">
    <source>
        <dbReference type="SAM" id="Phobius"/>
    </source>
</evidence>
<dbReference type="PANTHER" id="PTHR45453:SF1">
    <property type="entry name" value="PHOSPHATE REGULON SENSOR PROTEIN PHOR"/>
    <property type="match status" value="1"/>
</dbReference>
<dbReference type="PANTHER" id="PTHR45453">
    <property type="entry name" value="PHOSPHATE REGULON SENSOR PROTEIN PHOR"/>
    <property type="match status" value="1"/>
</dbReference>
<feature type="transmembrane region" description="Helical" evidence="7">
    <location>
        <begin position="166"/>
        <end position="189"/>
    </location>
</feature>
<dbReference type="SMART" id="SM00387">
    <property type="entry name" value="HATPase_c"/>
    <property type="match status" value="1"/>
</dbReference>
<dbReference type="RefSeq" id="WP_344822768.1">
    <property type="nucleotide sequence ID" value="NZ_BAABEZ010000004.1"/>
</dbReference>
<feature type="domain" description="Histidine kinase" evidence="8">
    <location>
        <begin position="204"/>
        <end position="423"/>
    </location>
</feature>
<comment type="catalytic activity">
    <reaction evidence="1">
        <text>ATP + protein L-histidine = ADP + protein N-phospho-L-histidine.</text>
        <dbReference type="EC" id="2.7.13.3"/>
    </reaction>
</comment>
<dbReference type="SUPFAM" id="SSF55874">
    <property type="entry name" value="ATPase domain of HSP90 chaperone/DNA topoisomerase II/histidine kinase"/>
    <property type="match status" value="1"/>
</dbReference>
<dbReference type="InterPro" id="IPR036890">
    <property type="entry name" value="HATPase_C_sf"/>
</dbReference>
<dbReference type="InterPro" id="IPR003661">
    <property type="entry name" value="HisK_dim/P_dom"/>
</dbReference>
<dbReference type="InterPro" id="IPR005467">
    <property type="entry name" value="His_kinase_dom"/>
</dbReference>
<keyword evidence="10" id="KW-1185">Reference proteome</keyword>
<keyword evidence="4" id="KW-0808">Transferase</keyword>
<evidence type="ECO:0000256" key="4">
    <source>
        <dbReference type="ARBA" id="ARBA00022679"/>
    </source>
</evidence>
<dbReference type="Gene3D" id="3.30.565.10">
    <property type="entry name" value="Histidine kinase-like ATPase, C-terminal domain"/>
    <property type="match status" value="1"/>
</dbReference>
<evidence type="ECO:0000313" key="10">
    <source>
        <dbReference type="Proteomes" id="UP001501410"/>
    </source>
</evidence>
<keyword evidence="7" id="KW-0812">Transmembrane</keyword>
<accession>A0ABP8MHE5</accession>
<dbReference type="InterPro" id="IPR050351">
    <property type="entry name" value="BphY/WalK/GraS-like"/>
</dbReference>
<evidence type="ECO:0000256" key="6">
    <source>
        <dbReference type="ARBA" id="ARBA00023012"/>
    </source>
</evidence>
<dbReference type="Proteomes" id="UP001501410">
    <property type="component" value="Unassembled WGS sequence"/>
</dbReference>
<sequence>MKNASIRLIMILALLVSVGIIITQTYWVRRAYNLQETEFNFNVNKALANVAQNVMQLKEVQMPNYSPVEKITNDYYVVQINVFVEQDILRHFLETAFAQQNIITDFQFGLYDCMSEKVNYKGWVHMSGGDRKPYTQVDFPNIKRENYYFGVYFPHRQQLLTSQMSIWFISSVVLIAVIAFLGYLLFIILRQKRLSDVQKNFVNNMTHELKTPLASIQMSASVLQDEHIIEKPQRLKSYADIILKESTQLSAQVERVLQMAQSEKGRMLLHKETVIWQEIIVKVRDSFENMVEARGGKIDLVMPEQPVRFYGDLLHLTNMLRNLVDNAIKYCESAPEIVISLKAEKRKILVSVQDNGIGIEKKYHRHLFKKFYRIPTGNVHNVKGFGLGLNYVMSIARIHHGNVSFTSEWSKGAIFTLTFPLNHA</sequence>
<dbReference type="InterPro" id="IPR036097">
    <property type="entry name" value="HisK_dim/P_sf"/>
</dbReference>
<dbReference type="CDD" id="cd00082">
    <property type="entry name" value="HisKA"/>
    <property type="match status" value="1"/>
</dbReference>
<dbReference type="PROSITE" id="PS50109">
    <property type="entry name" value="HIS_KIN"/>
    <property type="match status" value="1"/>
</dbReference>
<dbReference type="Pfam" id="PF00512">
    <property type="entry name" value="HisKA"/>
    <property type="match status" value="1"/>
</dbReference>
<gene>
    <name evidence="9" type="ORF">GCM10023092_07190</name>
</gene>
<organism evidence="9 10">
    <name type="scientific">Rurimicrobium arvi</name>
    <dbReference type="NCBI Taxonomy" id="2049916"/>
    <lineage>
        <taxon>Bacteria</taxon>
        <taxon>Pseudomonadati</taxon>
        <taxon>Bacteroidota</taxon>
        <taxon>Chitinophagia</taxon>
        <taxon>Chitinophagales</taxon>
        <taxon>Chitinophagaceae</taxon>
        <taxon>Rurimicrobium</taxon>
    </lineage>
</organism>
<reference evidence="10" key="1">
    <citation type="journal article" date="2019" name="Int. J. Syst. Evol. Microbiol.">
        <title>The Global Catalogue of Microorganisms (GCM) 10K type strain sequencing project: providing services to taxonomists for standard genome sequencing and annotation.</title>
        <authorList>
            <consortium name="The Broad Institute Genomics Platform"/>
            <consortium name="The Broad Institute Genome Sequencing Center for Infectious Disease"/>
            <person name="Wu L."/>
            <person name="Ma J."/>
        </authorList>
    </citation>
    <scope>NUCLEOTIDE SEQUENCE [LARGE SCALE GENOMIC DNA]</scope>
    <source>
        <strain evidence="10">JCM 31921</strain>
    </source>
</reference>
<dbReference type="InterPro" id="IPR003594">
    <property type="entry name" value="HATPase_dom"/>
</dbReference>
<evidence type="ECO:0000256" key="2">
    <source>
        <dbReference type="ARBA" id="ARBA00012438"/>
    </source>
</evidence>
<dbReference type="PRINTS" id="PR00344">
    <property type="entry name" value="BCTRLSENSOR"/>
</dbReference>
<feature type="transmembrane region" description="Helical" evidence="7">
    <location>
        <begin position="6"/>
        <end position="28"/>
    </location>
</feature>
<evidence type="ECO:0000313" key="9">
    <source>
        <dbReference type="EMBL" id="GAA4450741.1"/>
    </source>
</evidence>
<protein>
    <recommendedName>
        <fullName evidence="2">histidine kinase</fullName>
        <ecNumber evidence="2">2.7.13.3</ecNumber>
    </recommendedName>
</protein>
<dbReference type="GO" id="GO:0016301">
    <property type="term" value="F:kinase activity"/>
    <property type="evidence" value="ECO:0007669"/>
    <property type="project" value="UniProtKB-KW"/>
</dbReference>
<dbReference type="SMART" id="SM00388">
    <property type="entry name" value="HisKA"/>
    <property type="match status" value="1"/>
</dbReference>
<dbReference type="EC" id="2.7.13.3" evidence="2"/>
<dbReference type="CDD" id="cd00075">
    <property type="entry name" value="HATPase"/>
    <property type="match status" value="1"/>
</dbReference>
<proteinExistence type="predicted"/>
<dbReference type="Pfam" id="PF02518">
    <property type="entry name" value="HATPase_c"/>
    <property type="match status" value="1"/>
</dbReference>
<dbReference type="EMBL" id="BAABEZ010000004">
    <property type="protein sequence ID" value="GAA4450741.1"/>
    <property type="molecule type" value="Genomic_DNA"/>
</dbReference>
<dbReference type="SUPFAM" id="SSF47384">
    <property type="entry name" value="Homodimeric domain of signal transducing histidine kinase"/>
    <property type="match status" value="1"/>
</dbReference>
<evidence type="ECO:0000256" key="1">
    <source>
        <dbReference type="ARBA" id="ARBA00000085"/>
    </source>
</evidence>
<dbReference type="Gene3D" id="1.10.287.130">
    <property type="match status" value="1"/>
</dbReference>
<dbReference type="InterPro" id="IPR004358">
    <property type="entry name" value="Sig_transdc_His_kin-like_C"/>
</dbReference>
<keyword evidence="5 9" id="KW-0418">Kinase</keyword>
<name>A0ABP8MHE5_9BACT</name>
<keyword evidence="3" id="KW-0597">Phosphoprotein</keyword>
<evidence type="ECO:0000259" key="8">
    <source>
        <dbReference type="PROSITE" id="PS50109"/>
    </source>
</evidence>